<dbReference type="GeneID" id="37060480"/>
<gene>
    <name evidence="2" type="ORF">BO70DRAFT_156465</name>
</gene>
<name>A0A317V4Z4_9EURO</name>
<feature type="coiled-coil region" evidence="1">
    <location>
        <begin position="42"/>
        <end position="104"/>
    </location>
</feature>
<dbReference type="Proteomes" id="UP000247233">
    <property type="component" value="Unassembled WGS sequence"/>
</dbReference>
<dbReference type="RefSeq" id="XP_025395113.1">
    <property type="nucleotide sequence ID" value="XM_025538243.1"/>
</dbReference>
<evidence type="ECO:0000313" key="2">
    <source>
        <dbReference type="EMBL" id="PWY67902.1"/>
    </source>
</evidence>
<dbReference type="VEuPathDB" id="FungiDB:BO70DRAFT_156465"/>
<keyword evidence="3" id="KW-1185">Reference proteome</keyword>
<protein>
    <submittedName>
        <fullName evidence="2">Uncharacterized protein</fullName>
    </submittedName>
</protein>
<accession>A0A317V4Z4</accession>
<keyword evidence="1" id="KW-0175">Coiled coil</keyword>
<evidence type="ECO:0000256" key="1">
    <source>
        <dbReference type="SAM" id="Coils"/>
    </source>
</evidence>
<comment type="caution">
    <text evidence="2">The sequence shown here is derived from an EMBL/GenBank/DDBJ whole genome shotgun (WGS) entry which is preliminary data.</text>
</comment>
<proteinExistence type="predicted"/>
<dbReference type="EMBL" id="MSFL01000039">
    <property type="protein sequence ID" value="PWY67902.1"/>
    <property type="molecule type" value="Genomic_DNA"/>
</dbReference>
<evidence type="ECO:0000313" key="3">
    <source>
        <dbReference type="Proteomes" id="UP000247233"/>
    </source>
</evidence>
<sequence>MNEKYVLNALASHVEKMIAENGSGPTMKPATDDWVKTALGSIEEARSAQQKISEEKQSLRNEIKAFKNAIRERKDEIMFIQYQIEDDEDEVKRLRDNLREKEVLTPYLATFEKVVGLVAVNKEDIEGYTRVIAALMDALGSLTS</sequence>
<reference evidence="2 3" key="1">
    <citation type="submission" date="2016-12" db="EMBL/GenBank/DDBJ databases">
        <title>The genomes of Aspergillus section Nigri reveals drivers in fungal speciation.</title>
        <authorList>
            <consortium name="DOE Joint Genome Institute"/>
            <person name="Vesth T.C."/>
            <person name="Nybo J."/>
            <person name="Theobald S."/>
            <person name="Brandl J."/>
            <person name="Frisvad J.C."/>
            <person name="Nielsen K.F."/>
            <person name="Lyhne E.K."/>
            <person name="Kogle M.E."/>
            <person name="Kuo A."/>
            <person name="Riley R."/>
            <person name="Clum A."/>
            <person name="Nolan M."/>
            <person name="Lipzen A."/>
            <person name="Salamov A."/>
            <person name="Henrissat B."/>
            <person name="Wiebenga A."/>
            <person name="De Vries R.P."/>
            <person name="Grigoriev I.V."/>
            <person name="Mortensen U.H."/>
            <person name="Andersen M.R."/>
            <person name="Baker S.E."/>
        </authorList>
    </citation>
    <scope>NUCLEOTIDE SEQUENCE [LARGE SCALE GENOMIC DNA]</scope>
    <source>
        <strain evidence="2 3">CBS 117.55</strain>
    </source>
</reference>
<dbReference type="AlphaFoldDB" id="A0A317V4Z4"/>
<organism evidence="2 3">
    <name type="scientific">Aspergillus heteromorphus CBS 117.55</name>
    <dbReference type="NCBI Taxonomy" id="1448321"/>
    <lineage>
        <taxon>Eukaryota</taxon>
        <taxon>Fungi</taxon>
        <taxon>Dikarya</taxon>
        <taxon>Ascomycota</taxon>
        <taxon>Pezizomycotina</taxon>
        <taxon>Eurotiomycetes</taxon>
        <taxon>Eurotiomycetidae</taxon>
        <taxon>Eurotiales</taxon>
        <taxon>Aspergillaceae</taxon>
        <taxon>Aspergillus</taxon>
        <taxon>Aspergillus subgen. Circumdati</taxon>
    </lineage>
</organism>